<reference evidence="2 3" key="1">
    <citation type="submission" date="2024-02" db="EMBL/GenBank/DDBJ databases">
        <authorList>
            <person name="Vignale AGUSTIN F."/>
            <person name="Sosa J E."/>
            <person name="Modenutti C."/>
        </authorList>
    </citation>
    <scope>NUCLEOTIDE SEQUENCE [LARGE SCALE GENOMIC DNA]</scope>
</reference>
<accession>A0ABC8THH5</accession>
<evidence type="ECO:0000313" key="3">
    <source>
        <dbReference type="Proteomes" id="UP001642360"/>
    </source>
</evidence>
<keyword evidence="3" id="KW-1185">Reference proteome</keyword>
<protein>
    <submittedName>
        <fullName evidence="2">Uncharacterized protein</fullName>
    </submittedName>
</protein>
<dbReference type="AlphaFoldDB" id="A0ABC8THH5"/>
<name>A0ABC8THH5_9AQUA</name>
<dbReference type="Proteomes" id="UP001642360">
    <property type="component" value="Unassembled WGS sequence"/>
</dbReference>
<feature type="compositionally biased region" description="Basic and acidic residues" evidence="1">
    <location>
        <begin position="1"/>
        <end position="11"/>
    </location>
</feature>
<evidence type="ECO:0000313" key="2">
    <source>
        <dbReference type="EMBL" id="CAK9167020.1"/>
    </source>
</evidence>
<evidence type="ECO:0000256" key="1">
    <source>
        <dbReference type="SAM" id="MobiDB-lite"/>
    </source>
</evidence>
<feature type="region of interest" description="Disordered" evidence="1">
    <location>
        <begin position="1"/>
        <end position="44"/>
    </location>
</feature>
<comment type="caution">
    <text evidence="2">The sequence shown here is derived from an EMBL/GenBank/DDBJ whole genome shotgun (WGS) entry which is preliminary data.</text>
</comment>
<gene>
    <name evidence="2" type="ORF">ILEXP_LOCUS36269</name>
</gene>
<proteinExistence type="predicted"/>
<sequence length="103" mass="11075">MHVSGVREDKALGAQTMETPILASKSGKKGIGRPGCGDPNWASKPARRVGAHAVERLASQVSEAAEAMIPVRRAGCAPWQSCQMGVHGEPSRKSWVLRMSRLR</sequence>
<dbReference type="EMBL" id="CAUOFW020004736">
    <property type="protein sequence ID" value="CAK9167020.1"/>
    <property type="molecule type" value="Genomic_DNA"/>
</dbReference>
<organism evidence="2 3">
    <name type="scientific">Ilex paraguariensis</name>
    <name type="common">yerba mate</name>
    <dbReference type="NCBI Taxonomy" id="185542"/>
    <lineage>
        <taxon>Eukaryota</taxon>
        <taxon>Viridiplantae</taxon>
        <taxon>Streptophyta</taxon>
        <taxon>Embryophyta</taxon>
        <taxon>Tracheophyta</taxon>
        <taxon>Spermatophyta</taxon>
        <taxon>Magnoliopsida</taxon>
        <taxon>eudicotyledons</taxon>
        <taxon>Gunneridae</taxon>
        <taxon>Pentapetalae</taxon>
        <taxon>asterids</taxon>
        <taxon>campanulids</taxon>
        <taxon>Aquifoliales</taxon>
        <taxon>Aquifoliaceae</taxon>
        <taxon>Ilex</taxon>
    </lineage>
</organism>